<sequence length="149" mass="16227">MRTWRRSQAPPQERGSLGKAIVRGVRNLPSSVPVVGSILGGVMDFVFAPSGYASAVTVDGTSAKKTFANVRWDGLTAAFVIRPIDLLLGSKLGVMTKREENPSNPYLKYTYASNYSAGRVVHHLYGHVATTRPYRNAKFLTDVHGDSVC</sequence>
<proteinExistence type="predicted"/>
<dbReference type="AlphaFoldDB" id="A0AAN9Z4F4"/>
<name>A0AAN9Z4F4_9ORTH</name>
<protein>
    <submittedName>
        <fullName evidence="1">Uncharacterized protein</fullName>
    </submittedName>
</protein>
<dbReference type="EMBL" id="JAZDUA010000112">
    <property type="protein sequence ID" value="KAK7867718.1"/>
    <property type="molecule type" value="Genomic_DNA"/>
</dbReference>
<evidence type="ECO:0000313" key="2">
    <source>
        <dbReference type="Proteomes" id="UP001378592"/>
    </source>
</evidence>
<organism evidence="1 2">
    <name type="scientific">Gryllus longicercus</name>
    <dbReference type="NCBI Taxonomy" id="2509291"/>
    <lineage>
        <taxon>Eukaryota</taxon>
        <taxon>Metazoa</taxon>
        <taxon>Ecdysozoa</taxon>
        <taxon>Arthropoda</taxon>
        <taxon>Hexapoda</taxon>
        <taxon>Insecta</taxon>
        <taxon>Pterygota</taxon>
        <taxon>Neoptera</taxon>
        <taxon>Polyneoptera</taxon>
        <taxon>Orthoptera</taxon>
        <taxon>Ensifera</taxon>
        <taxon>Gryllidea</taxon>
        <taxon>Grylloidea</taxon>
        <taxon>Gryllidae</taxon>
        <taxon>Gryllinae</taxon>
        <taxon>Gryllus</taxon>
    </lineage>
</organism>
<dbReference type="Proteomes" id="UP001378592">
    <property type="component" value="Unassembled WGS sequence"/>
</dbReference>
<comment type="caution">
    <text evidence="1">The sequence shown here is derived from an EMBL/GenBank/DDBJ whole genome shotgun (WGS) entry which is preliminary data.</text>
</comment>
<reference evidence="1 2" key="1">
    <citation type="submission" date="2024-03" db="EMBL/GenBank/DDBJ databases">
        <title>The genome assembly and annotation of the cricket Gryllus longicercus Weissman &amp; Gray.</title>
        <authorList>
            <person name="Szrajer S."/>
            <person name="Gray D."/>
            <person name="Ylla G."/>
        </authorList>
    </citation>
    <scope>NUCLEOTIDE SEQUENCE [LARGE SCALE GENOMIC DNA]</scope>
    <source>
        <strain evidence="1">DAG 2021-001</strain>
        <tissue evidence="1">Whole body minus gut</tissue>
    </source>
</reference>
<accession>A0AAN9Z4F4</accession>
<gene>
    <name evidence="1" type="ORF">R5R35_004844</name>
</gene>
<evidence type="ECO:0000313" key="1">
    <source>
        <dbReference type="EMBL" id="KAK7867718.1"/>
    </source>
</evidence>
<keyword evidence="2" id="KW-1185">Reference proteome</keyword>